<name>A0A4Q2RLN4_9HYPH</name>
<accession>A0A4Q2RLN4</accession>
<comment type="caution">
    <text evidence="6">The sequence shown here is derived from an EMBL/GenBank/DDBJ whole genome shotgun (WGS) entry which is preliminary data.</text>
</comment>
<dbReference type="AlphaFoldDB" id="A0A4Q2RLN4"/>
<evidence type="ECO:0000313" key="6">
    <source>
        <dbReference type="EMBL" id="RYB07761.1"/>
    </source>
</evidence>
<dbReference type="InterPro" id="IPR000335">
    <property type="entry name" value="Bleomycin-R"/>
</dbReference>
<dbReference type="Proteomes" id="UP000289411">
    <property type="component" value="Unassembled WGS sequence"/>
</dbReference>
<evidence type="ECO:0000256" key="1">
    <source>
        <dbReference type="ARBA" id="ARBA00011051"/>
    </source>
</evidence>
<evidence type="ECO:0000256" key="3">
    <source>
        <dbReference type="ARBA" id="ARBA00023251"/>
    </source>
</evidence>
<evidence type="ECO:0000259" key="5">
    <source>
        <dbReference type="PROSITE" id="PS51819"/>
    </source>
</evidence>
<dbReference type="InterPro" id="IPR037523">
    <property type="entry name" value="VOC_core"/>
</dbReference>
<keyword evidence="7" id="KW-1185">Reference proteome</keyword>
<gene>
    <name evidence="6" type="ORF">D3272_01120</name>
</gene>
<dbReference type="PROSITE" id="PS51819">
    <property type="entry name" value="VOC"/>
    <property type="match status" value="1"/>
</dbReference>
<evidence type="ECO:0000313" key="7">
    <source>
        <dbReference type="Proteomes" id="UP000289411"/>
    </source>
</evidence>
<feature type="region of interest" description="Disordered" evidence="4">
    <location>
        <begin position="153"/>
        <end position="185"/>
    </location>
</feature>
<dbReference type="GO" id="GO:0046677">
    <property type="term" value="P:response to antibiotic"/>
    <property type="evidence" value="ECO:0007669"/>
    <property type="project" value="UniProtKB-KW"/>
</dbReference>
<reference evidence="6 7" key="1">
    <citation type="submission" date="2018-09" db="EMBL/GenBank/DDBJ databases">
        <authorList>
            <person name="Grouzdev D.S."/>
            <person name="Krutkina M.S."/>
        </authorList>
    </citation>
    <scope>NUCLEOTIDE SEQUENCE [LARGE SCALE GENOMIC DNA]</scope>
    <source>
        <strain evidence="6 7">RmlP001</strain>
    </source>
</reference>
<feature type="compositionally biased region" description="Pro residues" evidence="4">
    <location>
        <begin position="157"/>
        <end position="172"/>
    </location>
</feature>
<dbReference type="EMBL" id="QYBC01000001">
    <property type="protein sequence ID" value="RYB07761.1"/>
    <property type="molecule type" value="Genomic_DNA"/>
</dbReference>
<keyword evidence="3" id="KW-0046">Antibiotic resistance</keyword>
<dbReference type="Gene3D" id="3.10.180.10">
    <property type="entry name" value="2,3-Dihydroxybiphenyl 1,2-Dioxygenase, domain 1"/>
    <property type="match status" value="1"/>
</dbReference>
<dbReference type="InterPro" id="IPR004360">
    <property type="entry name" value="Glyas_Fos-R_dOase_dom"/>
</dbReference>
<reference evidence="6 7" key="2">
    <citation type="submission" date="2019-02" db="EMBL/GenBank/DDBJ databases">
        <title>'Lichenibacterium ramalinii' gen. nov. sp. nov., 'Lichenibacterium minor' gen. nov. sp. nov.</title>
        <authorList>
            <person name="Pankratov T."/>
        </authorList>
    </citation>
    <scope>NUCLEOTIDE SEQUENCE [LARGE SCALE GENOMIC DNA]</scope>
    <source>
        <strain evidence="6 7">RmlP001</strain>
    </source>
</reference>
<evidence type="ECO:0000256" key="4">
    <source>
        <dbReference type="SAM" id="MobiDB-lite"/>
    </source>
</evidence>
<dbReference type="OrthoDB" id="284897at2"/>
<dbReference type="CDD" id="cd08349">
    <property type="entry name" value="BLMA_like"/>
    <property type="match status" value="1"/>
</dbReference>
<dbReference type="InterPro" id="IPR029068">
    <property type="entry name" value="Glyas_Bleomycin-R_OHBP_Dase"/>
</dbReference>
<dbReference type="SUPFAM" id="SSF54593">
    <property type="entry name" value="Glyoxalase/Bleomycin resistance protein/Dihydroxybiphenyl dioxygenase"/>
    <property type="match status" value="1"/>
</dbReference>
<proteinExistence type="inferred from homology"/>
<feature type="domain" description="VOC" evidence="5">
    <location>
        <begin position="23"/>
        <end position="151"/>
    </location>
</feature>
<dbReference type="RefSeq" id="WP_129217233.1">
    <property type="nucleotide sequence ID" value="NZ_QYBC01000001.1"/>
</dbReference>
<evidence type="ECO:0000256" key="2">
    <source>
        <dbReference type="ARBA" id="ARBA00021572"/>
    </source>
</evidence>
<comment type="similarity">
    <text evidence="1">Belongs to the bleomycin resistance protein family.</text>
</comment>
<organism evidence="6 7">
    <name type="scientific">Lichenibacterium ramalinae</name>
    <dbReference type="NCBI Taxonomy" id="2316527"/>
    <lineage>
        <taxon>Bacteria</taxon>
        <taxon>Pseudomonadati</taxon>
        <taxon>Pseudomonadota</taxon>
        <taxon>Alphaproteobacteria</taxon>
        <taxon>Hyphomicrobiales</taxon>
        <taxon>Lichenihabitantaceae</taxon>
        <taxon>Lichenibacterium</taxon>
    </lineage>
</organism>
<protein>
    <recommendedName>
        <fullName evidence="2">Bleomycin resistance protein</fullName>
    </recommendedName>
</protein>
<dbReference type="Pfam" id="PF00903">
    <property type="entry name" value="Glyoxalase"/>
    <property type="match status" value="1"/>
</dbReference>
<sequence>MEPLADPDARARSSGSGAIPDGGFSALTPELSVQDLDVSLRFWCDCLGFTVAYDRPAARFAYLVRGKAHVMLCQINGRWDTGELLHPFGRGVNFQILVERLDPILATLEAARWPLFEVPSEAWYRAGPVEAGQRECLVQDPDGYLVRLAEILGQRSPTPPPPARVPEPPRQPAPDSLPTSRRIPQ</sequence>